<comment type="similarity">
    <text evidence="2">Belongs to the glycosyl hydrolase 43 family.</text>
</comment>
<accession>A0ABS7S5P4</accession>
<feature type="chain" id="PRO_5046661384" evidence="6">
    <location>
        <begin position="25"/>
        <end position="770"/>
    </location>
</feature>
<dbReference type="SUPFAM" id="SSF49899">
    <property type="entry name" value="Concanavalin A-like lectins/glucanases"/>
    <property type="match status" value="1"/>
</dbReference>
<name>A0ABS7S5P4_9MICO</name>
<organism evidence="7 8">
    <name type="scientific">Occultella gossypii</name>
    <dbReference type="NCBI Taxonomy" id="2800820"/>
    <lineage>
        <taxon>Bacteria</taxon>
        <taxon>Bacillati</taxon>
        <taxon>Actinomycetota</taxon>
        <taxon>Actinomycetes</taxon>
        <taxon>Micrococcales</taxon>
        <taxon>Ruaniaceae</taxon>
        <taxon>Occultella</taxon>
    </lineage>
</organism>
<comment type="caution">
    <text evidence="7">The sequence shown here is derived from an EMBL/GenBank/DDBJ whole genome shotgun (WGS) entry which is preliminary data.</text>
</comment>
<feature type="compositionally biased region" description="Low complexity" evidence="5">
    <location>
        <begin position="26"/>
        <end position="40"/>
    </location>
</feature>
<evidence type="ECO:0000313" key="7">
    <source>
        <dbReference type="EMBL" id="MBZ2195590.1"/>
    </source>
</evidence>
<dbReference type="Proteomes" id="UP000826651">
    <property type="component" value="Unassembled WGS sequence"/>
</dbReference>
<evidence type="ECO:0000313" key="8">
    <source>
        <dbReference type="Proteomes" id="UP000826651"/>
    </source>
</evidence>
<evidence type="ECO:0000256" key="1">
    <source>
        <dbReference type="ARBA" id="ARBA00004834"/>
    </source>
</evidence>
<dbReference type="CDD" id="cd18616">
    <property type="entry name" value="GH43_ABN-like"/>
    <property type="match status" value="1"/>
</dbReference>
<dbReference type="EMBL" id="JAGSHT010000005">
    <property type="protein sequence ID" value="MBZ2195590.1"/>
    <property type="molecule type" value="Genomic_DNA"/>
</dbReference>
<keyword evidence="8" id="KW-1185">Reference proteome</keyword>
<evidence type="ECO:0000256" key="3">
    <source>
        <dbReference type="ARBA" id="ARBA00022801"/>
    </source>
</evidence>
<dbReference type="RefSeq" id="WP_223403672.1">
    <property type="nucleotide sequence ID" value="NZ_JAGSHT010000005.1"/>
</dbReference>
<dbReference type="Gene3D" id="2.115.10.20">
    <property type="entry name" value="Glycosyl hydrolase domain, family 43"/>
    <property type="match status" value="1"/>
</dbReference>
<comment type="pathway">
    <text evidence="1">Glycan metabolism; L-arabinan degradation.</text>
</comment>
<feature type="region of interest" description="Disordered" evidence="5">
    <location>
        <begin position="26"/>
        <end position="47"/>
    </location>
</feature>
<protein>
    <submittedName>
        <fullName evidence="7">Family 43 glycosylhydrolase</fullName>
    </submittedName>
</protein>
<proteinExistence type="inferred from homology"/>
<evidence type="ECO:0000256" key="6">
    <source>
        <dbReference type="SAM" id="SignalP"/>
    </source>
</evidence>
<dbReference type="PANTHER" id="PTHR43301">
    <property type="entry name" value="ARABINAN ENDO-1,5-ALPHA-L-ARABINOSIDASE"/>
    <property type="match status" value="1"/>
</dbReference>
<dbReference type="SUPFAM" id="SSF75005">
    <property type="entry name" value="Arabinanase/levansucrase/invertase"/>
    <property type="match status" value="1"/>
</dbReference>
<dbReference type="Pfam" id="PF04616">
    <property type="entry name" value="Glyco_hydro_43"/>
    <property type="match status" value="1"/>
</dbReference>
<gene>
    <name evidence="7" type="ORF">KCQ71_05455</name>
</gene>
<dbReference type="InterPro" id="IPR023296">
    <property type="entry name" value="Glyco_hydro_beta-prop_sf"/>
</dbReference>
<dbReference type="InterPro" id="IPR050727">
    <property type="entry name" value="GH43_arabinanases"/>
</dbReference>
<evidence type="ECO:0000256" key="5">
    <source>
        <dbReference type="SAM" id="MobiDB-lite"/>
    </source>
</evidence>
<dbReference type="PANTHER" id="PTHR43301:SF3">
    <property type="entry name" value="ARABINAN ENDO-1,5-ALPHA-L-ARABINOSIDASE A-RELATED"/>
    <property type="match status" value="1"/>
</dbReference>
<evidence type="ECO:0000256" key="2">
    <source>
        <dbReference type="ARBA" id="ARBA00009865"/>
    </source>
</evidence>
<evidence type="ECO:0000256" key="4">
    <source>
        <dbReference type="ARBA" id="ARBA00023295"/>
    </source>
</evidence>
<dbReference type="InterPro" id="IPR013320">
    <property type="entry name" value="ConA-like_dom_sf"/>
</dbReference>
<dbReference type="InterPro" id="IPR006710">
    <property type="entry name" value="Glyco_hydro_43"/>
</dbReference>
<keyword evidence="4" id="KW-0326">Glycosidase</keyword>
<sequence length="770" mass="81858">MRPTLRAVLAAAASLCLLGSGLQAATADPAPSSSSPPAATVTNPISDEFSDTYADPAIIRGKDGYWYMYATSDPLTEAPSPFGLMHIARSQDFSSWEYLGTVFDDETRPDWATSGSFLWAPDIRYVAGQYVLYYTVTDTVADPGGSNYAIGAATAPTPAGPWTDSGAAVVEPRPDGGGGYFNTIDPALFVDDDGVRYLYFGGYHGGLWVTELDESGLTAVGAATRVARPDRYEGSFVVKRDGYYYLTASSANCCAGPVTGYSVYAGRSTSPLGPFVDHEGVSLLDSRVGGTQVLAQNGNSIIGVGHHAIFTDTSGQDWILYHGIERDDAWLDAPGGINERPTFVDRLDWIDGWPVANAGAGPTQGSLTGPVTGSALGIDQGDPAANEALRVTSGTWRAAVEDLNDAAGVGVLDPLGGTASVVSNRPAPSDVRVEADVRFLGDARTFAVELAHAGRNAIVVTVDRTTGELRAEVTQGQHTTVEVAPLTNLFTPDAFTSLTVEVRDGVLHTVLSESRLGDVLAEVAVDLPRGAQKQRPVELVATGGAVQVDNLSVVAAHTPVTERVAEPQPGSVLFAEEFEGDLQPGWEWVRPTQTTVTDTQLQWPLESVDIVGEGNTGALLLRDAPEGEWIMQTRVTLDLGVDTIRNYQQAGLIVRNTDDDFLRLGTVAIWSSRQAEFGKELVEDGRFNWGAHLGGPVAPTMWLQLHHTVDPTTGDLLYRSATSRDGETWRWGATWTLPAGSDPQIGLYAGGGATPSAVATFDHVRVFEAQ</sequence>
<keyword evidence="6" id="KW-0732">Signal</keyword>
<dbReference type="Gene3D" id="2.60.120.200">
    <property type="match status" value="1"/>
</dbReference>
<reference evidence="7 8" key="1">
    <citation type="submission" date="2021-04" db="EMBL/GenBank/DDBJ databases">
        <title>Ruania sp. nov., isolated from sandy soil of mangrove forest.</title>
        <authorList>
            <person name="Ge X."/>
            <person name="Huang R."/>
            <person name="Liu W."/>
        </authorList>
    </citation>
    <scope>NUCLEOTIDE SEQUENCE [LARGE SCALE GENOMIC DNA]</scope>
    <source>
        <strain evidence="7 8">N2-46</strain>
    </source>
</reference>
<feature type="signal peptide" evidence="6">
    <location>
        <begin position="1"/>
        <end position="24"/>
    </location>
</feature>
<keyword evidence="3" id="KW-0378">Hydrolase</keyword>